<dbReference type="GO" id="GO:0032259">
    <property type="term" value="P:methylation"/>
    <property type="evidence" value="ECO:0007669"/>
    <property type="project" value="UniProtKB-KW"/>
</dbReference>
<dbReference type="InterPro" id="IPR027612">
    <property type="entry name" value="Put_MTase_LIC12133"/>
</dbReference>
<dbReference type="EMBL" id="JACJSI010000001">
    <property type="protein sequence ID" value="MBD2528168.1"/>
    <property type="molecule type" value="Genomic_DNA"/>
</dbReference>
<keyword evidence="1" id="KW-0489">Methyltransferase</keyword>
<protein>
    <submittedName>
        <fullName evidence="1">Methyltransferase, TIGR04325 family</fullName>
        <ecNumber evidence="1">2.1.1.-</ecNumber>
    </submittedName>
</protein>
<reference evidence="1 2" key="1">
    <citation type="journal article" date="2020" name="ISME J.">
        <title>Comparative genomics reveals insights into cyanobacterial evolution and habitat adaptation.</title>
        <authorList>
            <person name="Chen M.Y."/>
            <person name="Teng W.K."/>
            <person name="Zhao L."/>
            <person name="Hu C.X."/>
            <person name="Zhou Y.K."/>
            <person name="Han B.P."/>
            <person name="Song L.R."/>
            <person name="Shu W.S."/>
        </authorList>
    </citation>
    <scope>NUCLEOTIDE SEQUENCE [LARGE SCALE GENOMIC DNA]</scope>
    <source>
        <strain evidence="1 2">FACHB-838</strain>
    </source>
</reference>
<gene>
    <name evidence="1" type="ORF">H6G97_00775</name>
</gene>
<dbReference type="SUPFAM" id="SSF53335">
    <property type="entry name" value="S-adenosyl-L-methionine-dependent methyltransferases"/>
    <property type="match status" value="1"/>
</dbReference>
<dbReference type="NCBIfam" id="TIGR04325">
    <property type="entry name" value="MTase_LIC12133"/>
    <property type="match status" value="1"/>
</dbReference>
<evidence type="ECO:0000313" key="2">
    <source>
        <dbReference type="Proteomes" id="UP000623440"/>
    </source>
</evidence>
<dbReference type="Proteomes" id="UP000623440">
    <property type="component" value="Unassembled WGS sequence"/>
</dbReference>
<dbReference type="GO" id="GO:0008168">
    <property type="term" value="F:methyltransferase activity"/>
    <property type="evidence" value="ECO:0007669"/>
    <property type="project" value="UniProtKB-KW"/>
</dbReference>
<comment type="caution">
    <text evidence="1">The sequence shown here is derived from an EMBL/GenBank/DDBJ whole genome shotgun (WGS) entry which is preliminary data.</text>
</comment>
<dbReference type="Gene3D" id="3.40.50.150">
    <property type="entry name" value="Vaccinia Virus protein VP39"/>
    <property type="match status" value="1"/>
</dbReference>
<dbReference type="EC" id="2.1.1.-" evidence="1"/>
<organism evidence="1 2">
    <name type="scientific">Nostoc flagelliforme FACHB-838</name>
    <dbReference type="NCBI Taxonomy" id="2692904"/>
    <lineage>
        <taxon>Bacteria</taxon>
        <taxon>Bacillati</taxon>
        <taxon>Cyanobacteriota</taxon>
        <taxon>Cyanophyceae</taxon>
        <taxon>Nostocales</taxon>
        <taxon>Nostocaceae</taxon>
        <taxon>Nostoc</taxon>
    </lineage>
</organism>
<proteinExistence type="predicted"/>
<accession>A0ABR8DGW1</accession>
<keyword evidence="1" id="KW-0808">Transferase</keyword>
<evidence type="ECO:0000313" key="1">
    <source>
        <dbReference type="EMBL" id="MBD2528168.1"/>
    </source>
</evidence>
<sequence length="289" mass="33342">MALIASFGKNNFTQLKQQGVKQLKQSFRKIVTKIPMISDYYQYHWLFNQNITACRGIYNTFAEALQATPKGAKAGYNQPEIHNHRSVAKLTTAWEPDQFNSQDYPVLVWLASAFTNSSTIFDIGGNVGHAYYTYKKFLQYPNDLRWIVCDIPEVIKAGEELARKADNPGLSFTVQFADAEGAEILLTCGTLQYIEPSLSEILGQLKKKPRHILINRVPFYDGETFITLQNIGYAFCPYKIQNRSEFIASLSLLGYELIDSWTWDRTCYIPFHPENFVRKYYGFYLRLRD</sequence>
<name>A0ABR8DGW1_9NOSO</name>
<dbReference type="InterPro" id="IPR029063">
    <property type="entry name" value="SAM-dependent_MTases_sf"/>
</dbReference>
<keyword evidence="2" id="KW-1185">Reference proteome</keyword>